<feature type="signal peptide" evidence="1">
    <location>
        <begin position="1"/>
        <end position="23"/>
    </location>
</feature>
<keyword evidence="1" id="KW-0732">Signal</keyword>
<evidence type="ECO:0000313" key="3">
    <source>
        <dbReference type="Proteomes" id="UP000198711"/>
    </source>
</evidence>
<comment type="caution">
    <text evidence="2">The sequence shown here is derived from an EMBL/GenBank/DDBJ whole genome shotgun (WGS) entry which is preliminary data.</text>
</comment>
<organism evidence="2 3">
    <name type="scientific">Hydrobacter penzbergensis</name>
    <dbReference type="NCBI Taxonomy" id="1235997"/>
    <lineage>
        <taxon>Bacteria</taxon>
        <taxon>Pseudomonadati</taxon>
        <taxon>Bacteroidota</taxon>
        <taxon>Chitinophagia</taxon>
        <taxon>Chitinophagales</taxon>
        <taxon>Chitinophagaceae</taxon>
        <taxon>Hydrobacter</taxon>
    </lineage>
</organism>
<dbReference type="Proteomes" id="UP000198711">
    <property type="component" value="Unassembled WGS sequence"/>
</dbReference>
<gene>
    <name evidence="2" type="ORF">SAMN05444410_101316</name>
</gene>
<dbReference type="AlphaFoldDB" id="A0A8X8IDH0"/>
<dbReference type="InterPro" id="IPR022298">
    <property type="entry name" value="Conjug_transposon_TraN"/>
</dbReference>
<evidence type="ECO:0000313" key="2">
    <source>
        <dbReference type="EMBL" id="SDW13572.1"/>
    </source>
</evidence>
<sequence length="281" mass="31819">MKKISARVVTGILLLLLSVRLFAQNNAETKVTVIKPYVLPITFYKTTNLIFPYAIKSVDRGSKDILVQKAKGVENILQVKAGKPGFDQTNLTVITADGKLYSYILNYSDTLSVLNIRFDNTTAVYPEALFPNISINEAQVKADADTVAMTKETIHGVKDKSYGMKMKVSGLYIKGDVLFLRLTLQNQTNINYDIDQLRFYIRDEKKAKRTATQELEISPLYIKGDTLVIARQTEKVFVYALPKFTIPDKKYLAIELMEKSGGRHLRIHVHNKTIIRAKLLQ</sequence>
<proteinExistence type="predicted"/>
<evidence type="ECO:0000256" key="1">
    <source>
        <dbReference type="SAM" id="SignalP"/>
    </source>
</evidence>
<dbReference type="Pfam" id="PF13595">
    <property type="entry name" value="DUF4138"/>
    <property type="match status" value="1"/>
</dbReference>
<dbReference type="NCBIfam" id="TIGR03780">
    <property type="entry name" value="Bac_Flav_CT_N"/>
    <property type="match status" value="1"/>
</dbReference>
<accession>A0A8X8IDH0</accession>
<dbReference type="EMBL" id="FNNO01000001">
    <property type="protein sequence ID" value="SDW13572.1"/>
    <property type="molecule type" value="Genomic_DNA"/>
</dbReference>
<dbReference type="RefSeq" id="WP_092721467.1">
    <property type="nucleotide sequence ID" value="NZ_FNNO01000001.1"/>
</dbReference>
<keyword evidence="3" id="KW-1185">Reference proteome</keyword>
<feature type="chain" id="PRO_5036462922" evidence="1">
    <location>
        <begin position="24"/>
        <end position="281"/>
    </location>
</feature>
<reference evidence="2 3" key="1">
    <citation type="submission" date="2016-10" db="EMBL/GenBank/DDBJ databases">
        <authorList>
            <person name="Varghese N."/>
            <person name="Submissions S."/>
        </authorList>
    </citation>
    <scope>NUCLEOTIDE SEQUENCE [LARGE SCALE GENOMIC DNA]</scope>
    <source>
        <strain evidence="2 3">DSM 25353</strain>
    </source>
</reference>
<name>A0A8X8IDH0_9BACT</name>
<protein>
    <submittedName>
        <fullName evidence="2">Bacteroides conjugative transposon TraN protein</fullName>
    </submittedName>
</protein>